<protein>
    <recommendedName>
        <fullName evidence="3">Damage-inducible protein J</fullName>
    </recommendedName>
</protein>
<name>A0A1G1VTJ8_9BACT</name>
<gene>
    <name evidence="1" type="ORF">A2786_04510</name>
</gene>
<reference evidence="1 2" key="1">
    <citation type="journal article" date="2016" name="Nat. Commun.">
        <title>Thousands of microbial genomes shed light on interconnected biogeochemical processes in an aquifer system.</title>
        <authorList>
            <person name="Anantharaman K."/>
            <person name="Brown C.T."/>
            <person name="Hug L.A."/>
            <person name="Sharon I."/>
            <person name="Castelle C.J."/>
            <person name="Probst A.J."/>
            <person name="Thomas B.C."/>
            <person name="Singh A."/>
            <person name="Wilkins M.J."/>
            <person name="Karaoz U."/>
            <person name="Brodie E.L."/>
            <person name="Williams K.H."/>
            <person name="Hubbard S.S."/>
            <person name="Banfield J.F."/>
        </authorList>
    </citation>
    <scope>NUCLEOTIDE SEQUENCE [LARGE SCALE GENOMIC DNA]</scope>
</reference>
<evidence type="ECO:0008006" key="3">
    <source>
        <dbReference type="Google" id="ProtNLM"/>
    </source>
</evidence>
<sequence>MNTAVINIKTDIKMKTMAQRVASQLGFSLSSLINAYLRDLVRSKSVHFTLKEEPSEYLLRVLEASEKNRQAGRVSPRFKTAKEAITWLKRKNRFDAGTVQSAIPKAVR</sequence>
<comment type="caution">
    <text evidence="1">The sequence shown here is derived from an EMBL/GenBank/DDBJ whole genome shotgun (WGS) entry which is preliminary data.</text>
</comment>
<dbReference type="InterPro" id="IPR013321">
    <property type="entry name" value="Arc_rbn_hlx_hlx"/>
</dbReference>
<evidence type="ECO:0000313" key="2">
    <source>
        <dbReference type="Proteomes" id="UP000179233"/>
    </source>
</evidence>
<dbReference type="AlphaFoldDB" id="A0A1G1VTJ8"/>
<dbReference type="InterPro" id="IPR007337">
    <property type="entry name" value="RelB/DinJ"/>
</dbReference>
<dbReference type="Proteomes" id="UP000179233">
    <property type="component" value="Unassembled WGS sequence"/>
</dbReference>
<dbReference type="Gene3D" id="1.10.1220.10">
    <property type="entry name" value="Met repressor-like"/>
    <property type="match status" value="1"/>
</dbReference>
<accession>A0A1G1VTJ8</accession>
<dbReference type="EMBL" id="MHCJ01000003">
    <property type="protein sequence ID" value="OGY18728.1"/>
    <property type="molecule type" value="Genomic_DNA"/>
</dbReference>
<evidence type="ECO:0000313" key="1">
    <source>
        <dbReference type="EMBL" id="OGY18728.1"/>
    </source>
</evidence>
<organism evidence="1 2">
    <name type="scientific">Candidatus Chisholmbacteria bacterium RIFCSPHIGHO2_01_FULL_52_32</name>
    <dbReference type="NCBI Taxonomy" id="1797591"/>
    <lineage>
        <taxon>Bacteria</taxon>
        <taxon>Candidatus Chisholmiibacteriota</taxon>
    </lineage>
</organism>
<dbReference type="GO" id="GO:0006355">
    <property type="term" value="P:regulation of DNA-templated transcription"/>
    <property type="evidence" value="ECO:0007669"/>
    <property type="project" value="InterPro"/>
</dbReference>
<dbReference type="Pfam" id="PF04221">
    <property type="entry name" value="RelB"/>
    <property type="match status" value="1"/>
</dbReference>
<proteinExistence type="predicted"/>